<dbReference type="eggNOG" id="KOG0686">
    <property type="taxonomic scope" value="Eukaryota"/>
</dbReference>
<dbReference type="SUPFAM" id="SSF46785">
    <property type="entry name" value="Winged helix' DNA-binding domain"/>
    <property type="match status" value="1"/>
</dbReference>
<comment type="subcellular location">
    <subcellularLocation>
        <location evidence="2">Cytoplasm</location>
    </subcellularLocation>
    <subcellularLocation>
        <location evidence="1">Nucleus</location>
    </subcellularLocation>
</comment>
<accession>A0A024UII6</accession>
<name>A0A024UII6_9STRA</name>
<dbReference type="Pfam" id="PF01399">
    <property type="entry name" value="PCI"/>
    <property type="match status" value="1"/>
</dbReference>
<dbReference type="EMBL" id="KI913956">
    <property type="protein sequence ID" value="ETW05990.1"/>
    <property type="molecule type" value="Genomic_DNA"/>
</dbReference>
<dbReference type="PANTHER" id="PTHR14145:SF2">
    <property type="entry name" value="COP9 SIGNALOSOME COMPLEX SUBUNIT 1"/>
    <property type="match status" value="1"/>
</dbReference>
<dbReference type="GO" id="GO:0005737">
    <property type="term" value="C:cytoplasm"/>
    <property type="evidence" value="ECO:0007669"/>
    <property type="project" value="UniProtKB-SubCell"/>
</dbReference>
<dbReference type="InterPro" id="IPR019585">
    <property type="entry name" value="Rpn7/CSN1"/>
</dbReference>
<dbReference type="RefSeq" id="XP_008865767.1">
    <property type="nucleotide sequence ID" value="XM_008867545.1"/>
</dbReference>
<dbReference type="InterPro" id="IPR036390">
    <property type="entry name" value="WH_DNA-bd_sf"/>
</dbReference>
<dbReference type="GO" id="GO:0008180">
    <property type="term" value="C:COP9 signalosome"/>
    <property type="evidence" value="ECO:0007669"/>
    <property type="project" value="UniProtKB-KW"/>
</dbReference>
<dbReference type="GeneID" id="20080659"/>
<dbReference type="VEuPathDB" id="FungiDB:H310_03609"/>
<dbReference type="Pfam" id="PF10602">
    <property type="entry name" value="RPN7"/>
    <property type="match status" value="1"/>
</dbReference>
<evidence type="ECO:0000256" key="3">
    <source>
        <dbReference type="ARBA" id="ARBA00008793"/>
    </source>
</evidence>
<protein>
    <recommendedName>
        <fullName evidence="7">PCI domain-containing protein</fullName>
    </recommendedName>
</protein>
<proteinExistence type="inferred from homology"/>
<evidence type="ECO:0000256" key="6">
    <source>
        <dbReference type="ARBA" id="ARBA00023242"/>
    </source>
</evidence>
<evidence type="ECO:0000259" key="7">
    <source>
        <dbReference type="PROSITE" id="PS50250"/>
    </source>
</evidence>
<dbReference type="InterPro" id="IPR045135">
    <property type="entry name" value="Rpn7_N"/>
</dbReference>
<dbReference type="Pfam" id="PF21151">
    <property type="entry name" value="CSN1_C"/>
    <property type="match status" value="1"/>
</dbReference>
<dbReference type="Gene3D" id="1.25.40.570">
    <property type="match status" value="1"/>
</dbReference>
<organism evidence="8">
    <name type="scientific">Aphanomyces invadans</name>
    <dbReference type="NCBI Taxonomy" id="157072"/>
    <lineage>
        <taxon>Eukaryota</taxon>
        <taxon>Sar</taxon>
        <taxon>Stramenopiles</taxon>
        <taxon>Oomycota</taxon>
        <taxon>Saprolegniomycetes</taxon>
        <taxon>Saprolegniales</taxon>
        <taxon>Verrucalvaceae</taxon>
        <taxon>Aphanomyces</taxon>
    </lineage>
</organism>
<evidence type="ECO:0000256" key="2">
    <source>
        <dbReference type="ARBA" id="ARBA00004496"/>
    </source>
</evidence>
<dbReference type="OrthoDB" id="422427at2759"/>
<dbReference type="SMART" id="SM00088">
    <property type="entry name" value="PINT"/>
    <property type="match status" value="1"/>
</dbReference>
<evidence type="ECO:0000256" key="4">
    <source>
        <dbReference type="ARBA" id="ARBA00022490"/>
    </source>
</evidence>
<comment type="similarity">
    <text evidence="3">Belongs to the CSN1 family.</text>
</comment>
<dbReference type="SUPFAM" id="SSF48452">
    <property type="entry name" value="TPR-like"/>
    <property type="match status" value="1"/>
</dbReference>
<dbReference type="InterPro" id="IPR000717">
    <property type="entry name" value="PCI_dom"/>
</dbReference>
<keyword evidence="6" id="KW-0539">Nucleus</keyword>
<evidence type="ECO:0000256" key="1">
    <source>
        <dbReference type="ARBA" id="ARBA00004123"/>
    </source>
</evidence>
<evidence type="ECO:0000256" key="5">
    <source>
        <dbReference type="ARBA" id="ARBA00022790"/>
    </source>
</evidence>
<dbReference type="AlphaFoldDB" id="A0A024UII6"/>
<dbReference type="InterPro" id="IPR048624">
    <property type="entry name" value="CSN1_C"/>
</dbReference>
<gene>
    <name evidence="8" type="ORF">H310_03609</name>
</gene>
<dbReference type="STRING" id="157072.A0A024UII6"/>
<feature type="domain" description="PCI" evidence="7">
    <location>
        <begin position="496"/>
        <end position="665"/>
    </location>
</feature>
<sequence length="718" mass="80308">MWGRQGGPHRCLELLLRQYLEESDGRSLLLRGTDAVGTFRCALIRNSQDDDPGIAHELYRGLPTTSYVAYLAQVLLAWKEMARNPLFQLPHVPMGGVTEDRSSLHRVLEVPVALVQSMDSVMALDSLITAIGGARGILTLLGVRCTIGSTLVCPPTRAQCLEAFRRPQSDGSKSSVLTVGARQWTKHIQRSLDGWWGVNKGSEAAKNAAAERKVVELLDTTVWMNVHGLPNGPVVFEIRQDQGYGARWSLQGADDVHFRGFVEPYIENGHAMGLEAFDLDVFASKYAGVNRIRHVMFIMDHGFNPQVVFEDDNKRDAATQLAKNALRFLLSNLEATKATTVNTTLYRELTTKFKEFLPMDYHPDATFLENAVRANASRHERLEQELNSYKCSMIKESIRIGHNDLGEFYYRTGDLANSLRSYIQARDYCTTEKHIVDMCFNVIKASIHLKNYSNAYNYLVKLEQSIGGTSIGESDPTVQAQTAATFGLVHFCSKKYHAAALKFVECQVDIGDKYNEVIHAEDVAVLGGLCAVATFSRAELKEHVVQNSSFKAYLELVPRLREFITAFYDGNYASSLNILADLTDELALDMYVAPHVVDLVKEIRHRAIAQYFHPYLSVDLNVMAVAFNTPVGVLEVELGELIVANKLQARIDSHNQVLYAFQPDQRAVTFKKALEMGRQYTADTKSLILRMNLVKHGIAVGSKYGAKDSQHHQHVDED</sequence>
<keyword evidence="5" id="KW-0736">Signalosome</keyword>
<reference evidence="8" key="1">
    <citation type="submission" date="2013-12" db="EMBL/GenBank/DDBJ databases">
        <title>The Genome Sequence of Aphanomyces invadans NJM9701.</title>
        <authorList>
            <consortium name="The Broad Institute Genomics Platform"/>
            <person name="Russ C."/>
            <person name="Tyler B."/>
            <person name="van West P."/>
            <person name="Dieguez-Uribeondo J."/>
            <person name="Young S.K."/>
            <person name="Zeng Q."/>
            <person name="Gargeya S."/>
            <person name="Fitzgerald M."/>
            <person name="Abouelleil A."/>
            <person name="Alvarado L."/>
            <person name="Chapman S.B."/>
            <person name="Gainer-Dewar J."/>
            <person name="Goldberg J."/>
            <person name="Griggs A."/>
            <person name="Gujja S."/>
            <person name="Hansen M."/>
            <person name="Howarth C."/>
            <person name="Imamovic A."/>
            <person name="Ireland A."/>
            <person name="Larimer J."/>
            <person name="McCowan C."/>
            <person name="Murphy C."/>
            <person name="Pearson M."/>
            <person name="Poon T.W."/>
            <person name="Priest M."/>
            <person name="Roberts A."/>
            <person name="Saif S."/>
            <person name="Shea T."/>
            <person name="Sykes S."/>
            <person name="Wortman J."/>
            <person name="Nusbaum C."/>
            <person name="Birren B."/>
        </authorList>
    </citation>
    <scope>NUCLEOTIDE SEQUENCE [LARGE SCALE GENOMIC DNA]</scope>
    <source>
        <strain evidence="8">NJM9701</strain>
    </source>
</reference>
<dbReference type="PANTHER" id="PTHR14145">
    <property type="entry name" value="26S PROTESOME SUBUNIT 6"/>
    <property type="match status" value="1"/>
</dbReference>
<evidence type="ECO:0000313" key="8">
    <source>
        <dbReference type="EMBL" id="ETW05990.1"/>
    </source>
</evidence>
<keyword evidence="4" id="KW-0963">Cytoplasm</keyword>
<dbReference type="PROSITE" id="PS50250">
    <property type="entry name" value="PCI"/>
    <property type="match status" value="1"/>
</dbReference>
<dbReference type="InterPro" id="IPR011990">
    <property type="entry name" value="TPR-like_helical_dom_sf"/>
</dbReference>